<dbReference type="Proteomes" id="UP000241769">
    <property type="component" value="Unassembled WGS sequence"/>
</dbReference>
<gene>
    <name evidence="8" type="ORF">PROFUN_00850</name>
</gene>
<organism evidence="8 9">
    <name type="scientific">Planoprotostelium fungivorum</name>
    <dbReference type="NCBI Taxonomy" id="1890364"/>
    <lineage>
        <taxon>Eukaryota</taxon>
        <taxon>Amoebozoa</taxon>
        <taxon>Evosea</taxon>
        <taxon>Variosea</taxon>
        <taxon>Cavosteliida</taxon>
        <taxon>Cavosteliaceae</taxon>
        <taxon>Planoprotostelium</taxon>
    </lineage>
</organism>
<dbReference type="GO" id="GO:0003735">
    <property type="term" value="F:structural constituent of ribosome"/>
    <property type="evidence" value="ECO:0007669"/>
    <property type="project" value="InterPro"/>
</dbReference>
<accession>A0A2P6P044</accession>
<name>A0A2P6P044_9EUKA</name>
<dbReference type="PANTHER" id="PTHR21338:SF0">
    <property type="entry name" value="LARGE RIBOSOMAL SUBUNIT PROTEIN ML41"/>
    <property type="match status" value="1"/>
</dbReference>
<dbReference type="OrthoDB" id="408933at2759"/>
<comment type="similarity">
    <text evidence="2">Belongs to the mitochondrion-specific ribosomal protein mL41 family.</text>
</comment>
<comment type="subcellular location">
    <subcellularLocation>
        <location evidence="1">Mitochondrion</location>
    </subcellularLocation>
</comment>
<dbReference type="GO" id="GO:0006412">
    <property type="term" value="P:translation"/>
    <property type="evidence" value="ECO:0007669"/>
    <property type="project" value="TreeGrafter"/>
</dbReference>
<evidence type="ECO:0000256" key="2">
    <source>
        <dbReference type="ARBA" id="ARBA00010152"/>
    </source>
</evidence>
<evidence type="ECO:0000256" key="1">
    <source>
        <dbReference type="ARBA" id="ARBA00004173"/>
    </source>
</evidence>
<dbReference type="PANTHER" id="PTHR21338">
    <property type="entry name" value="MITOCHONDRIAL RIBOSOMAL PROTEIN L41"/>
    <property type="match status" value="1"/>
</dbReference>
<reference evidence="8 9" key="1">
    <citation type="journal article" date="2018" name="Genome Biol. Evol.">
        <title>Multiple Roots of Fruiting Body Formation in Amoebozoa.</title>
        <authorList>
            <person name="Hillmann F."/>
            <person name="Forbes G."/>
            <person name="Novohradska S."/>
            <person name="Ferling I."/>
            <person name="Riege K."/>
            <person name="Groth M."/>
            <person name="Westermann M."/>
            <person name="Marz M."/>
            <person name="Spaller T."/>
            <person name="Winckler T."/>
            <person name="Schaap P."/>
            <person name="Glockner G."/>
        </authorList>
    </citation>
    <scope>NUCLEOTIDE SEQUENCE [LARGE SCALE GENOMIC DNA]</scope>
    <source>
        <strain evidence="8 9">Jena</strain>
    </source>
</reference>
<dbReference type="Pfam" id="PF09809">
    <property type="entry name" value="MRP-L27"/>
    <property type="match status" value="1"/>
</dbReference>
<keyword evidence="3" id="KW-0809">Transit peptide</keyword>
<dbReference type="EMBL" id="MDYQ01000002">
    <property type="protein sequence ID" value="PRP89586.1"/>
    <property type="molecule type" value="Genomic_DNA"/>
</dbReference>
<keyword evidence="6" id="KW-0687">Ribonucleoprotein</keyword>
<feature type="region of interest" description="Disordered" evidence="7">
    <location>
        <begin position="19"/>
        <end position="38"/>
    </location>
</feature>
<sequence length="101" mass="11304">MFGLAEVLRGGRLVPAKRKGSWTTKFTPHGANKGKGVTPVGIHTKRGLYLVDPNKKLNIEMPDLTDFELKPYVSWTVPKLKYKAKLAQQQQLQPAEKETST</sequence>
<evidence type="ECO:0000256" key="3">
    <source>
        <dbReference type="ARBA" id="ARBA00022946"/>
    </source>
</evidence>
<evidence type="ECO:0000256" key="6">
    <source>
        <dbReference type="ARBA" id="ARBA00023274"/>
    </source>
</evidence>
<evidence type="ECO:0000256" key="4">
    <source>
        <dbReference type="ARBA" id="ARBA00022980"/>
    </source>
</evidence>
<dbReference type="GO" id="GO:0005762">
    <property type="term" value="C:mitochondrial large ribosomal subunit"/>
    <property type="evidence" value="ECO:0007669"/>
    <property type="project" value="InterPro"/>
</dbReference>
<dbReference type="AlphaFoldDB" id="A0A2P6P044"/>
<proteinExistence type="inferred from homology"/>
<evidence type="ECO:0000256" key="5">
    <source>
        <dbReference type="ARBA" id="ARBA00023128"/>
    </source>
</evidence>
<keyword evidence="9" id="KW-1185">Reference proteome</keyword>
<comment type="caution">
    <text evidence="8">The sequence shown here is derived from an EMBL/GenBank/DDBJ whole genome shotgun (WGS) entry which is preliminary data.</text>
</comment>
<evidence type="ECO:0000256" key="7">
    <source>
        <dbReference type="SAM" id="MobiDB-lite"/>
    </source>
</evidence>
<evidence type="ECO:0000313" key="8">
    <source>
        <dbReference type="EMBL" id="PRP89586.1"/>
    </source>
</evidence>
<keyword evidence="4 8" id="KW-0689">Ribosomal protein</keyword>
<keyword evidence="5" id="KW-0496">Mitochondrion</keyword>
<evidence type="ECO:0000313" key="9">
    <source>
        <dbReference type="Proteomes" id="UP000241769"/>
    </source>
</evidence>
<dbReference type="InterPro" id="IPR019189">
    <property type="entry name" value="Ribosomal_mL41"/>
</dbReference>
<dbReference type="STRING" id="1890364.A0A2P6P044"/>
<protein>
    <submittedName>
        <fullName evidence="8">Putative mitochondrial ribosomal protein L41</fullName>
    </submittedName>
</protein>
<dbReference type="InParanoid" id="A0A2P6P044"/>